<gene>
    <name evidence="8" type="primary">prss60.3</name>
    <name evidence="8" type="ORF">DAT39_020120</name>
</gene>
<keyword evidence="4 6" id="KW-0720">Serine protease</keyword>
<dbReference type="PRINTS" id="PR00722">
    <property type="entry name" value="CHYMOTRYPSIN"/>
</dbReference>
<dbReference type="SMART" id="SM00020">
    <property type="entry name" value="Tryp_SPc"/>
    <property type="match status" value="1"/>
</dbReference>
<dbReference type="OrthoDB" id="10002959at2759"/>
<name>A0A8J4X1D6_CLAMG</name>
<keyword evidence="5" id="KW-1015">Disulfide bond</keyword>
<dbReference type="SUPFAM" id="SSF50494">
    <property type="entry name" value="Trypsin-like serine proteases"/>
    <property type="match status" value="1"/>
</dbReference>
<dbReference type="Proteomes" id="UP000727407">
    <property type="component" value="Unassembled WGS sequence"/>
</dbReference>
<evidence type="ECO:0000256" key="4">
    <source>
        <dbReference type="ARBA" id="ARBA00022825"/>
    </source>
</evidence>
<dbReference type="Gene3D" id="2.40.10.10">
    <property type="entry name" value="Trypsin-like serine proteases"/>
    <property type="match status" value="1"/>
</dbReference>
<sequence length="273" mass="28445">MAHIPVILRGKASFSQLNVCGQAPFNSRIVGGQNATPGAWPWQVSLQSLAYGGHFCGGSLINNNWVLTAAHCVNSISVSGLTVYLGKQTLSGSNPNQIVRGVTKVVIHPQYNSATFNNDIALLLLNSSVTFNSYITPVCLAGQGSTLSAGTNSWITGWGNTATGVQLSAPGVLQEAMVPIVDTNLCNSLLGFGSVTPNMICAGNLVQGGKDTCQGDSGGPLVVKLGAAWIQAGITSWGEGCARPYKPAAYTLVSQYQSWISSLITQNLPGFVT</sequence>
<evidence type="ECO:0000256" key="3">
    <source>
        <dbReference type="ARBA" id="ARBA00022801"/>
    </source>
</evidence>
<dbReference type="PANTHER" id="PTHR24252">
    <property type="entry name" value="ACROSIN-RELATED"/>
    <property type="match status" value="1"/>
</dbReference>
<feature type="domain" description="Peptidase S1" evidence="7">
    <location>
        <begin position="29"/>
        <end position="265"/>
    </location>
</feature>
<evidence type="ECO:0000256" key="2">
    <source>
        <dbReference type="ARBA" id="ARBA00022729"/>
    </source>
</evidence>
<keyword evidence="9" id="KW-1185">Reference proteome</keyword>
<evidence type="ECO:0000313" key="8">
    <source>
        <dbReference type="EMBL" id="KAF5890178.1"/>
    </source>
</evidence>
<dbReference type="InterPro" id="IPR009003">
    <property type="entry name" value="Peptidase_S1_PA"/>
</dbReference>
<dbReference type="InterPro" id="IPR033116">
    <property type="entry name" value="TRYPSIN_SER"/>
</dbReference>
<evidence type="ECO:0000256" key="6">
    <source>
        <dbReference type="RuleBase" id="RU363034"/>
    </source>
</evidence>
<proteinExistence type="predicted"/>
<dbReference type="Pfam" id="PF00089">
    <property type="entry name" value="Trypsin"/>
    <property type="match status" value="1"/>
</dbReference>
<dbReference type="InterPro" id="IPR001314">
    <property type="entry name" value="Peptidase_S1A"/>
</dbReference>
<reference evidence="8" key="1">
    <citation type="submission" date="2020-07" db="EMBL/GenBank/DDBJ databases">
        <title>Clarias magur genome sequencing, assembly and annotation.</title>
        <authorList>
            <person name="Kushwaha B."/>
            <person name="Kumar R."/>
            <person name="Das P."/>
            <person name="Joshi C.G."/>
            <person name="Kumar D."/>
            <person name="Nagpure N.S."/>
            <person name="Pandey M."/>
            <person name="Agarwal S."/>
            <person name="Srivastava S."/>
            <person name="Singh M."/>
            <person name="Sahoo L."/>
            <person name="Jayasankar P."/>
            <person name="Meher P.K."/>
            <person name="Koringa P.G."/>
            <person name="Iquebal M.A."/>
            <person name="Das S.P."/>
            <person name="Bit A."/>
            <person name="Patnaik S."/>
            <person name="Patel N."/>
            <person name="Shah T.M."/>
            <person name="Hinsu A."/>
            <person name="Jena J.K."/>
        </authorList>
    </citation>
    <scope>NUCLEOTIDE SEQUENCE</scope>
    <source>
        <strain evidence="8">CIFAMagur01</strain>
        <tissue evidence="8">Testis</tissue>
    </source>
</reference>
<keyword evidence="1 6" id="KW-0645">Protease</keyword>
<accession>A0A8J4X1D6</accession>
<evidence type="ECO:0000313" key="9">
    <source>
        <dbReference type="Proteomes" id="UP000727407"/>
    </source>
</evidence>
<dbReference type="PROSITE" id="PS50240">
    <property type="entry name" value="TRYPSIN_DOM"/>
    <property type="match status" value="1"/>
</dbReference>
<dbReference type="GO" id="GO:0006508">
    <property type="term" value="P:proteolysis"/>
    <property type="evidence" value="ECO:0007669"/>
    <property type="project" value="UniProtKB-KW"/>
</dbReference>
<dbReference type="FunFam" id="2.40.10.10:FF:000024">
    <property type="entry name" value="Serine protease 53"/>
    <property type="match status" value="1"/>
</dbReference>
<evidence type="ECO:0000256" key="1">
    <source>
        <dbReference type="ARBA" id="ARBA00022670"/>
    </source>
</evidence>
<dbReference type="CDD" id="cd00190">
    <property type="entry name" value="Tryp_SPc"/>
    <property type="match status" value="1"/>
</dbReference>
<evidence type="ECO:0000256" key="5">
    <source>
        <dbReference type="ARBA" id="ARBA00023157"/>
    </source>
</evidence>
<dbReference type="EMBL" id="QNUK01000714">
    <property type="protein sequence ID" value="KAF5890178.1"/>
    <property type="molecule type" value="Genomic_DNA"/>
</dbReference>
<dbReference type="PROSITE" id="PS00134">
    <property type="entry name" value="TRYPSIN_HIS"/>
    <property type="match status" value="1"/>
</dbReference>
<comment type="caution">
    <text evidence="8">The sequence shown here is derived from an EMBL/GenBank/DDBJ whole genome shotgun (WGS) entry which is preliminary data.</text>
</comment>
<protein>
    <submittedName>
        <fullName evidence="8">Serine protease 27-like</fullName>
    </submittedName>
</protein>
<organism evidence="8 9">
    <name type="scientific">Clarias magur</name>
    <name type="common">Asian catfish</name>
    <name type="synonym">Macropteronotus magur</name>
    <dbReference type="NCBI Taxonomy" id="1594786"/>
    <lineage>
        <taxon>Eukaryota</taxon>
        <taxon>Metazoa</taxon>
        <taxon>Chordata</taxon>
        <taxon>Craniata</taxon>
        <taxon>Vertebrata</taxon>
        <taxon>Euteleostomi</taxon>
        <taxon>Actinopterygii</taxon>
        <taxon>Neopterygii</taxon>
        <taxon>Teleostei</taxon>
        <taxon>Ostariophysi</taxon>
        <taxon>Siluriformes</taxon>
        <taxon>Clariidae</taxon>
        <taxon>Clarias</taxon>
    </lineage>
</organism>
<evidence type="ECO:0000259" key="7">
    <source>
        <dbReference type="PROSITE" id="PS50240"/>
    </source>
</evidence>
<dbReference type="InterPro" id="IPR018114">
    <property type="entry name" value="TRYPSIN_HIS"/>
</dbReference>
<keyword evidence="2" id="KW-0732">Signal</keyword>
<dbReference type="InterPro" id="IPR001254">
    <property type="entry name" value="Trypsin_dom"/>
</dbReference>
<keyword evidence="3 6" id="KW-0378">Hydrolase</keyword>
<dbReference type="AlphaFoldDB" id="A0A8J4X1D6"/>
<dbReference type="PROSITE" id="PS00135">
    <property type="entry name" value="TRYPSIN_SER"/>
    <property type="match status" value="1"/>
</dbReference>
<feature type="non-terminal residue" evidence="8">
    <location>
        <position position="1"/>
    </location>
</feature>
<dbReference type="GO" id="GO:0004252">
    <property type="term" value="F:serine-type endopeptidase activity"/>
    <property type="evidence" value="ECO:0007669"/>
    <property type="project" value="InterPro"/>
</dbReference>
<dbReference type="InterPro" id="IPR043504">
    <property type="entry name" value="Peptidase_S1_PA_chymotrypsin"/>
</dbReference>
<dbReference type="PANTHER" id="PTHR24252:SF7">
    <property type="entry name" value="HYALIN"/>
    <property type="match status" value="1"/>
</dbReference>